<keyword evidence="3" id="KW-0472">Membrane</keyword>
<gene>
    <name evidence="4" type="ORF">OKA104_LOCUS54073</name>
</gene>
<evidence type="ECO:0000313" key="4">
    <source>
        <dbReference type="EMBL" id="CAF4449315.1"/>
    </source>
</evidence>
<dbReference type="GO" id="GO:0005524">
    <property type="term" value="F:ATP binding"/>
    <property type="evidence" value="ECO:0007669"/>
    <property type="project" value="UniProtKB-KW"/>
</dbReference>
<dbReference type="PANTHER" id="PTHR16305:SF28">
    <property type="entry name" value="GUANYLATE CYCLASE DOMAIN-CONTAINING PROTEIN"/>
    <property type="match status" value="1"/>
</dbReference>
<evidence type="ECO:0000313" key="5">
    <source>
        <dbReference type="Proteomes" id="UP000663881"/>
    </source>
</evidence>
<protein>
    <submittedName>
        <fullName evidence="4">Uncharacterized protein</fullName>
    </submittedName>
</protein>
<evidence type="ECO:0000256" key="1">
    <source>
        <dbReference type="ARBA" id="ARBA00022741"/>
    </source>
</evidence>
<keyword evidence="2" id="KW-0067">ATP-binding</keyword>
<feature type="non-terminal residue" evidence="4">
    <location>
        <position position="1"/>
    </location>
</feature>
<proteinExistence type="predicted"/>
<comment type="caution">
    <text evidence="4">The sequence shown here is derived from an EMBL/GenBank/DDBJ whole genome shotgun (WGS) entry which is preliminary data.</text>
</comment>
<organism evidence="4 5">
    <name type="scientific">Adineta steineri</name>
    <dbReference type="NCBI Taxonomy" id="433720"/>
    <lineage>
        <taxon>Eukaryota</taxon>
        <taxon>Metazoa</taxon>
        <taxon>Spiralia</taxon>
        <taxon>Gnathifera</taxon>
        <taxon>Rotifera</taxon>
        <taxon>Eurotatoria</taxon>
        <taxon>Bdelloidea</taxon>
        <taxon>Adinetida</taxon>
        <taxon>Adinetidae</taxon>
        <taxon>Adineta</taxon>
    </lineage>
</organism>
<dbReference type="AlphaFoldDB" id="A0A820SEP2"/>
<dbReference type="PANTHER" id="PTHR16305">
    <property type="entry name" value="TESTICULAR SOLUBLE ADENYLYL CYCLASE"/>
    <property type="match status" value="1"/>
</dbReference>
<dbReference type="GO" id="GO:0005737">
    <property type="term" value="C:cytoplasm"/>
    <property type="evidence" value="ECO:0007669"/>
    <property type="project" value="TreeGrafter"/>
</dbReference>
<accession>A0A820SEP2</accession>
<evidence type="ECO:0000256" key="2">
    <source>
        <dbReference type="ARBA" id="ARBA00022840"/>
    </source>
</evidence>
<feature type="non-terminal residue" evidence="4">
    <location>
        <position position="137"/>
    </location>
</feature>
<name>A0A820SEP2_9BILA</name>
<dbReference type="GO" id="GO:0004016">
    <property type="term" value="F:adenylate cyclase activity"/>
    <property type="evidence" value="ECO:0007669"/>
    <property type="project" value="TreeGrafter"/>
</dbReference>
<keyword evidence="3" id="KW-0812">Transmembrane</keyword>
<keyword evidence="1" id="KW-0547">Nucleotide-binding</keyword>
<sequence>NYIMCRIDRLSEGESLLVKIAAIIGYTFSRTFLWYLVDSQSKKLINIHSCILEMMQRNVIECAFGKQQQVKTRTIKCYCLQNPGGFPSQCRLMAFTHSTIREGINNSLTDGLKRSLTRNAIEYLEKQSTILCLTCGA</sequence>
<evidence type="ECO:0000256" key="3">
    <source>
        <dbReference type="SAM" id="Phobius"/>
    </source>
</evidence>
<feature type="transmembrane region" description="Helical" evidence="3">
    <location>
        <begin position="16"/>
        <end position="37"/>
    </location>
</feature>
<dbReference type="Proteomes" id="UP000663881">
    <property type="component" value="Unassembled WGS sequence"/>
</dbReference>
<dbReference type="EMBL" id="CAJOAY010035100">
    <property type="protein sequence ID" value="CAF4449315.1"/>
    <property type="molecule type" value="Genomic_DNA"/>
</dbReference>
<reference evidence="4" key="1">
    <citation type="submission" date="2021-02" db="EMBL/GenBank/DDBJ databases">
        <authorList>
            <person name="Nowell W R."/>
        </authorList>
    </citation>
    <scope>NUCLEOTIDE SEQUENCE</scope>
</reference>
<keyword evidence="3" id="KW-1133">Transmembrane helix</keyword>